<proteinExistence type="predicted"/>
<dbReference type="SUPFAM" id="SSF56317">
    <property type="entry name" value="Carbon-nitrogen hydrolase"/>
    <property type="match status" value="1"/>
</dbReference>
<dbReference type="InterPro" id="IPR003010">
    <property type="entry name" value="C-N_Hydrolase"/>
</dbReference>
<accession>A0A837G5X7</accession>
<dbReference type="PANTHER" id="PTHR43674:SF2">
    <property type="entry name" value="BETA-UREIDOPROPIONASE"/>
    <property type="match status" value="1"/>
</dbReference>
<name>A0A837G5X7_9VIBR</name>
<dbReference type="RefSeq" id="WP_045986564.1">
    <property type="nucleotide sequence ID" value="NZ_CP063052.1"/>
</dbReference>
<dbReference type="GO" id="GO:0016811">
    <property type="term" value="F:hydrolase activity, acting on carbon-nitrogen (but not peptide) bonds, in linear amides"/>
    <property type="evidence" value="ECO:0007669"/>
    <property type="project" value="UniProtKB-ARBA"/>
</dbReference>
<evidence type="ECO:0000313" key="2">
    <source>
        <dbReference type="EMBL" id="KJY71514.1"/>
    </source>
</evidence>
<dbReference type="Gene3D" id="3.60.110.10">
    <property type="entry name" value="Carbon-nitrogen hydrolase"/>
    <property type="match status" value="1"/>
</dbReference>
<keyword evidence="1 2" id="KW-0378">Hydrolase</keyword>
<comment type="caution">
    <text evidence="2">The sequence shown here is derived from an EMBL/GenBank/DDBJ whole genome shotgun (WGS) entry which is preliminary data.</text>
</comment>
<dbReference type="PANTHER" id="PTHR43674">
    <property type="entry name" value="NITRILASE C965.09-RELATED"/>
    <property type="match status" value="1"/>
</dbReference>
<evidence type="ECO:0000256" key="1">
    <source>
        <dbReference type="ARBA" id="ARBA00022801"/>
    </source>
</evidence>
<sequence length="262" mass="29427">MQITLVQNKVFYKDKARNLDHISSLVANQNEVGDILLLPELSTTGYIFNSTEEIHALCEDFSDSETIATLQNLAKRHNTLVVAGLAEKHGDKFYNSVAVVDEHGLKTRFRKVSQTNIDKRYFSRGDQLTCFEHKGVKFGIAICFDLWFPEITREYAKQGIDVLLHPANFGGEYSLHVARAKALENGYYIVTCNRVGEDVTEELVGEYRGDSRICTPNGELIAPFHQEEAIYTLDIECPLPTPRKVLGVELLPEMASVSDVLS</sequence>
<dbReference type="AlphaFoldDB" id="A0A837G5X7"/>
<dbReference type="CDD" id="cd07197">
    <property type="entry name" value="nitrilase"/>
    <property type="match status" value="1"/>
</dbReference>
<reference evidence="2" key="1">
    <citation type="journal article" date="2015" name="BMC Genomics">
        <title>Genome mining reveals unlocked bioactive potential of marine Gram-negative bacteria.</title>
        <authorList>
            <person name="Machado H."/>
            <person name="Sonnenschein E.C."/>
            <person name="Melchiorsen J."/>
            <person name="Gram L."/>
        </authorList>
    </citation>
    <scope>NUCLEOTIDE SEQUENCE</scope>
    <source>
        <strain evidence="2">S2052</strain>
    </source>
</reference>
<dbReference type="InterPro" id="IPR036526">
    <property type="entry name" value="C-N_Hydrolase_sf"/>
</dbReference>
<dbReference type="EMBL" id="JXXR01000016">
    <property type="protein sequence ID" value="KJY71514.1"/>
    <property type="molecule type" value="Genomic_DNA"/>
</dbReference>
<gene>
    <name evidence="2" type="ORF">TW71_16040</name>
</gene>
<organism evidence="2">
    <name type="scientific">Vibrio coralliilyticus</name>
    <dbReference type="NCBI Taxonomy" id="190893"/>
    <lineage>
        <taxon>Bacteria</taxon>
        <taxon>Pseudomonadati</taxon>
        <taxon>Pseudomonadota</taxon>
        <taxon>Gammaproteobacteria</taxon>
        <taxon>Vibrionales</taxon>
        <taxon>Vibrionaceae</taxon>
        <taxon>Vibrio</taxon>
    </lineage>
</organism>
<dbReference type="PROSITE" id="PS50263">
    <property type="entry name" value="CN_HYDROLASE"/>
    <property type="match status" value="1"/>
</dbReference>
<dbReference type="InterPro" id="IPR050345">
    <property type="entry name" value="Aliph_Amidase/BUP"/>
</dbReference>
<protein>
    <submittedName>
        <fullName evidence="2">Carbon-nitrogen hydrolase</fullName>
    </submittedName>
</protein>
<dbReference type="Pfam" id="PF00795">
    <property type="entry name" value="CN_hydrolase"/>
    <property type="match status" value="1"/>
</dbReference>